<feature type="compositionally biased region" description="Acidic residues" evidence="1">
    <location>
        <begin position="218"/>
        <end position="230"/>
    </location>
</feature>
<dbReference type="InterPro" id="IPR036465">
    <property type="entry name" value="vWFA_dom_sf"/>
</dbReference>
<evidence type="ECO:0000259" key="2">
    <source>
        <dbReference type="PROSITE" id="PS50234"/>
    </source>
</evidence>
<sequence length="615" mass="70277">MEEFVGKLWHRFITRSAQRSYPEQAVTLAEVNKIIGILFRASGGEGGLRIEATSATEHEGRRSLLERIAGSGDKIELCWRTEESLFLPARVDAYPERHLNRDLYLWLAALAAEYRPTDEAWFTYSQWLTRQVLQRFPGLAARYRRLVEAELARRPEPSSLPRDEAAREQAIRTALISPGEIADLPEAGKPPHPVLLWLHPAPPRALDRRTGQQPAQDDLPETEGEVEQLDDERRHRAEQVDMPDGDKGLVLDRFENILSWAEYVKVDRSTEEDDDIDGAQQTLDDMEVVSVARDSKSTAKRLRFDLDLPGEDDDDRAIGEGILLPEWDYRKQDWLADHCCVLPMIANDAAACELPDHLLTTARRLKQQFESLVPQRVWFNQQSDGSEIDLHAYLEHSSERLRGQAMAEQRLYRDFRGGRRDLSCLLLADLSLSTDTWVNNESRVIDIIRDSLMLFSEALSASGDRFAIYGFSSRYRDHVRFHTIKTFAEKHNAAIRGRINVIKPGFYTRMGTAIRQASRTLGKQIAHDQLLLILTDGKPNDLDHYEGRFGIEDTRMAIIEARKQGIQPFCVTIDEQGNDYLPYIFGNDAFVVIRKPAELPRDLPLLYARITQHSV</sequence>
<reference evidence="3 4" key="1">
    <citation type="submission" date="2019-03" db="EMBL/GenBank/DDBJ databases">
        <title>Genomic Encyclopedia of Type Strains, Phase IV (KMG-IV): sequencing the most valuable type-strain genomes for metagenomic binning, comparative biology and taxonomic classification.</title>
        <authorList>
            <person name="Goeker M."/>
        </authorList>
    </citation>
    <scope>NUCLEOTIDE SEQUENCE [LARGE SCALE GENOMIC DNA]</scope>
    <source>
        <strain evidence="3 4">DSM 16326</strain>
    </source>
</reference>
<dbReference type="SUPFAM" id="SSF53300">
    <property type="entry name" value="vWA-like"/>
    <property type="match status" value="1"/>
</dbReference>
<accession>A0A4R8IGB3</accession>
<dbReference type="InterPro" id="IPR002035">
    <property type="entry name" value="VWF_A"/>
</dbReference>
<evidence type="ECO:0000256" key="1">
    <source>
        <dbReference type="SAM" id="MobiDB-lite"/>
    </source>
</evidence>
<feature type="domain" description="VWFA" evidence="2">
    <location>
        <begin position="421"/>
        <end position="610"/>
    </location>
</feature>
<proteinExistence type="predicted"/>
<gene>
    <name evidence="3" type="ORF">EDC23_2686</name>
</gene>
<dbReference type="Pfam" id="PF00092">
    <property type="entry name" value="VWA"/>
    <property type="match status" value="1"/>
</dbReference>
<dbReference type="PANTHER" id="PTHR41248:SF1">
    <property type="entry name" value="NORD PROTEIN"/>
    <property type="match status" value="1"/>
</dbReference>
<dbReference type="PROSITE" id="PS50234">
    <property type="entry name" value="VWFA"/>
    <property type="match status" value="1"/>
</dbReference>
<feature type="region of interest" description="Disordered" evidence="1">
    <location>
        <begin position="204"/>
        <end position="237"/>
    </location>
</feature>
<dbReference type="AlphaFoldDB" id="A0A4R8IGB3"/>
<dbReference type="InterPro" id="IPR051928">
    <property type="entry name" value="NorD/CobT"/>
</dbReference>
<dbReference type="Proteomes" id="UP000294914">
    <property type="component" value="Unassembled WGS sequence"/>
</dbReference>
<dbReference type="Gene3D" id="3.40.50.410">
    <property type="entry name" value="von Willebrand factor, type A domain"/>
    <property type="match status" value="1"/>
</dbReference>
<comment type="caution">
    <text evidence="3">The sequence shown here is derived from an EMBL/GenBank/DDBJ whole genome shotgun (WGS) entry which is preliminary data.</text>
</comment>
<dbReference type="CDD" id="cd01454">
    <property type="entry name" value="vWA_norD_type"/>
    <property type="match status" value="1"/>
</dbReference>
<protein>
    <submittedName>
        <fullName evidence="3">Nitric oxide reductase NorD protein</fullName>
    </submittedName>
</protein>
<dbReference type="RefSeq" id="WP_134085237.1">
    <property type="nucleotide sequence ID" value="NZ_SOQX01000009.1"/>
</dbReference>
<dbReference type="SMART" id="SM00327">
    <property type="entry name" value="VWA"/>
    <property type="match status" value="1"/>
</dbReference>
<name>A0A4R8IGB3_9GAMM</name>
<dbReference type="OrthoDB" id="9758211at2"/>
<evidence type="ECO:0000313" key="3">
    <source>
        <dbReference type="EMBL" id="TDX98202.1"/>
    </source>
</evidence>
<evidence type="ECO:0000313" key="4">
    <source>
        <dbReference type="Proteomes" id="UP000294914"/>
    </source>
</evidence>
<dbReference type="PANTHER" id="PTHR41248">
    <property type="entry name" value="NORD PROTEIN"/>
    <property type="match status" value="1"/>
</dbReference>
<dbReference type="EMBL" id="SOQX01000009">
    <property type="protein sequence ID" value="TDX98202.1"/>
    <property type="molecule type" value="Genomic_DNA"/>
</dbReference>
<keyword evidence="4" id="KW-1185">Reference proteome</keyword>
<organism evidence="3 4">
    <name type="scientific">Thiohalophilus thiocyanatoxydans</name>
    <dbReference type="NCBI Taxonomy" id="381308"/>
    <lineage>
        <taxon>Bacteria</taxon>
        <taxon>Pseudomonadati</taxon>
        <taxon>Pseudomonadota</taxon>
        <taxon>Gammaproteobacteria</taxon>
        <taxon>Thiohalomonadales</taxon>
        <taxon>Thiohalophilaceae</taxon>
        <taxon>Thiohalophilus</taxon>
    </lineage>
</organism>